<gene>
    <name evidence="2" type="ORF">FWK35_00032040</name>
</gene>
<dbReference type="AlphaFoldDB" id="A0A6G0VSJ9"/>
<feature type="region of interest" description="Disordered" evidence="1">
    <location>
        <begin position="108"/>
        <end position="128"/>
    </location>
</feature>
<sequence length="128" mass="13947">MDQNPSTSGQEQEQSDRPQPGFTALTLDDVGKMKPVEVDVDSVVYGFSSLAAYKPNTPFDVNVTGKCVPCQNIKLLQGIFGVARKTYSHIEFTMGGDPPIRVLLSIPTGRRSSEVTSDSSEDDFDSEE</sequence>
<proteinExistence type="predicted"/>
<evidence type="ECO:0000313" key="2">
    <source>
        <dbReference type="EMBL" id="KAF0704802.1"/>
    </source>
</evidence>
<feature type="region of interest" description="Disordered" evidence="1">
    <location>
        <begin position="1"/>
        <end position="28"/>
    </location>
</feature>
<feature type="compositionally biased region" description="Acidic residues" evidence="1">
    <location>
        <begin position="119"/>
        <end position="128"/>
    </location>
</feature>
<accession>A0A6G0VSJ9</accession>
<organism evidence="2 3">
    <name type="scientific">Aphis craccivora</name>
    <name type="common">Cowpea aphid</name>
    <dbReference type="NCBI Taxonomy" id="307492"/>
    <lineage>
        <taxon>Eukaryota</taxon>
        <taxon>Metazoa</taxon>
        <taxon>Ecdysozoa</taxon>
        <taxon>Arthropoda</taxon>
        <taxon>Hexapoda</taxon>
        <taxon>Insecta</taxon>
        <taxon>Pterygota</taxon>
        <taxon>Neoptera</taxon>
        <taxon>Paraneoptera</taxon>
        <taxon>Hemiptera</taxon>
        <taxon>Sternorrhyncha</taxon>
        <taxon>Aphidomorpha</taxon>
        <taxon>Aphidoidea</taxon>
        <taxon>Aphididae</taxon>
        <taxon>Aphidini</taxon>
        <taxon>Aphis</taxon>
        <taxon>Aphis</taxon>
    </lineage>
</organism>
<reference evidence="2 3" key="1">
    <citation type="submission" date="2019-08" db="EMBL/GenBank/DDBJ databases">
        <title>Whole genome of Aphis craccivora.</title>
        <authorList>
            <person name="Voronova N.V."/>
            <person name="Shulinski R.S."/>
            <person name="Bandarenka Y.V."/>
            <person name="Zhorov D.G."/>
            <person name="Warner D."/>
        </authorList>
    </citation>
    <scope>NUCLEOTIDE SEQUENCE [LARGE SCALE GENOMIC DNA]</scope>
    <source>
        <strain evidence="2">180601</strain>
        <tissue evidence="2">Whole Body</tissue>
    </source>
</reference>
<evidence type="ECO:0000256" key="1">
    <source>
        <dbReference type="SAM" id="MobiDB-lite"/>
    </source>
</evidence>
<evidence type="ECO:0000313" key="3">
    <source>
        <dbReference type="Proteomes" id="UP000478052"/>
    </source>
</evidence>
<comment type="caution">
    <text evidence="2">The sequence shown here is derived from an EMBL/GenBank/DDBJ whole genome shotgun (WGS) entry which is preliminary data.</text>
</comment>
<dbReference type="EMBL" id="VUJU01013464">
    <property type="protein sequence ID" value="KAF0704802.1"/>
    <property type="molecule type" value="Genomic_DNA"/>
</dbReference>
<dbReference type="Proteomes" id="UP000478052">
    <property type="component" value="Unassembled WGS sequence"/>
</dbReference>
<name>A0A6G0VSJ9_APHCR</name>
<feature type="non-terminal residue" evidence="2">
    <location>
        <position position="128"/>
    </location>
</feature>
<feature type="compositionally biased region" description="Polar residues" evidence="1">
    <location>
        <begin position="1"/>
        <end position="12"/>
    </location>
</feature>
<keyword evidence="3" id="KW-1185">Reference proteome</keyword>
<protein>
    <submittedName>
        <fullName evidence="2">Uncharacterized protein</fullName>
    </submittedName>
</protein>